<sequence>MSTLVHFVVGELDLFKRHNLLVERVASERAIWMDKESGLDRGVGLASDQPRRPVIGVPVALAVSGHNVHGDQVLLVQLGIAERDPERREHSASRFGDYHLGAELSSVSRKHSMAFSSWSPLHISVSAFVIELGSESSSWDWFDLAGLALTARSSSSCSLRFLGKLGDDLSSTTVQ</sequence>
<dbReference type="Proteomes" id="UP000276133">
    <property type="component" value="Unassembled WGS sequence"/>
</dbReference>
<dbReference type="AlphaFoldDB" id="A0A3M7PIE7"/>
<accession>A0A3M7PIE7</accession>
<keyword evidence="2" id="KW-1185">Reference proteome</keyword>
<evidence type="ECO:0000313" key="2">
    <source>
        <dbReference type="Proteomes" id="UP000276133"/>
    </source>
</evidence>
<comment type="caution">
    <text evidence="1">The sequence shown here is derived from an EMBL/GenBank/DDBJ whole genome shotgun (WGS) entry which is preliminary data.</text>
</comment>
<dbReference type="EMBL" id="REGN01010531">
    <property type="protein sequence ID" value="RMZ98839.1"/>
    <property type="molecule type" value="Genomic_DNA"/>
</dbReference>
<protein>
    <submittedName>
        <fullName evidence="1">Uncharacterized protein</fullName>
    </submittedName>
</protein>
<name>A0A3M7PIE7_BRAPC</name>
<proteinExistence type="predicted"/>
<reference evidence="1 2" key="1">
    <citation type="journal article" date="2018" name="Sci. Rep.">
        <title>Genomic signatures of local adaptation to the degree of environmental predictability in rotifers.</title>
        <authorList>
            <person name="Franch-Gras L."/>
            <person name="Hahn C."/>
            <person name="Garcia-Roger E.M."/>
            <person name="Carmona M.J."/>
            <person name="Serra M."/>
            <person name="Gomez A."/>
        </authorList>
    </citation>
    <scope>NUCLEOTIDE SEQUENCE [LARGE SCALE GENOMIC DNA]</scope>
    <source>
        <strain evidence="1">HYR1</strain>
    </source>
</reference>
<evidence type="ECO:0000313" key="1">
    <source>
        <dbReference type="EMBL" id="RMZ98839.1"/>
    </source>
</evidence>
<gene>
    <name evidence="1" type="ORF">BpHYR1_020581</name>
</gene>
<organism evidence="1 2">
    <name type="scientific">Brachionus plicatilis</name>
    <name type="common">Marine rotifer</name>
    <name type="synonym">Brachionus muelleri</name>
    <dbReference type="NCBI Taxonomy" id="10195"/>
    <lineage>
        <taxon>Eukaryota</taxon>
        <taxon>Metazoa</taxon>
        <taxon>Spiralia</taxon>
        <taxon>Gnathifera</taxon>
        <taxon>Rotifera</taxon>
        <taxon>Eurotatoria</taxon>
        <taxon>Monogononta</taxon>
        <taxon>Pseudotrocha</taxon>
        <taxon>Ploima</taxon>
        <taxon>Brachionidae</taxon>
        <taxon>Brachionus</taxon>
    </lineage>
</organism>